<feature type="region of interest" description="Disordered" evidence="1">
    <location>
        <begin position="149"/>
        <end position="176"/>
    </location>
</feature>
<organism evidence="2 3">
    <name type="scientific">Lunasporangiospora selenospora</name>
    <dbReference type="NCBI Taxonomy" id="979761"/>
    <lineage>
        <taxon>Eukaryota</taxon>
        <taxon>Fungi</taxon>
        <taxon>Fungi incertae sedis</taxon>
        <taxon>Mucoromycota</taxon>
        <taxon>Mortierellomycotina</taxon>
        <taxon>Mortierellomycetes</taxon>
        <taxon>Mortierellales</taxon>
        <taxon>Mortierellaceae</taxon>
        <taxon>Lunasporangiospora</taxon>
    </lineage>
</organism>
<reference evidence="2" key="1">
    <citation type="journal article" date="2020" name="Fungal Divers.">
        <title>Resolving the Mortierellaceae phylogeny through synthesis of multi-gene phylogenetics and phylogenomics.</title>
        <authorList>
            <person name="Vandepol N."/>
            <person name="Liber J."/>
            <person name="Desiro A."/>
            <person name="Na H."/>
            <person name="Kennedy M."/>
            <person name="Barry K."/>
            <person name="Grigoriev I.V."/>
            <person name="Miller A.N."/>
            <person name="O'Donnell K."/>
            <person name="Stajich J.E."/>
            <person name="Bonito G."/>
        </authorList>
    </citation>
    <scope>NUCLEOTIDE SEQUENCE</scope>
    <source>
        <strain evidence="2">KOD1015</strain>
    </source>
</reference>
<keyword evidence="3" id="KW-1185">Reference proteome</keyword>
<dbReference type="EMBL" id="JAABOA010001026">
    <property type="protein sequence ID" value="KAF9582507.1"/>
    <property type="molecule type" value="Genomic_DNA"/>
</dbReference>
<comment type="caution">
    <text evidence="2">The sequence shown here is derived from an EMBL/GenBank/DDBJ whole genome shotgun (WGS) entry which is preliminary data.</text>
</comment>
<evidence type="ECO:0000313" key="2">
    <source>
        <dbReference type="EMBL" id="KAF9582507.1"/>
    </source>
</evidence>
<evidence type="ECO:0000313" key="3">
    <source>
        <dbReference type="Proteomes" id="UP000780801"/>
    </source>
</evidence>
<dbReference type="AlphaFoldDB" id="A0A9P6KF72"/>
<feature type="compositionally biased region" description="Acidic residues" evidence="1">
    <location>
        <begin position="1"/>
        <end position="10"/>
    </location>
</feature>
<sequence>MEDTSMDDAFDFSGLSLDEPEDRLQKAFEKSLQIDSGSSVGHQPPLQQVDSFIEHQLAGAVLNEGQNTIPLKENATGPSTDTPTPETPTPDNGAWATIPSPGERNPFMPGVTAEMLDAMALDPNHVFKSATGALPFTIPPELKQQMDELEQASRDPNLSKPNNAFTDATFPDTSDEIGKQSTIATEIAQMQSDTADAIPAWMLADDMLSKAQATWSSNDTAGPSFNAQDFALDWGAPSNRATVMDSNALFGFTSFPSYENLGISNLVTSDQLRRNNTIGFSDPDEADWGSNDQDNLELTNSDFPISGTHFLNSDNPFLNEDGFAKYIDGGGSSFLVSPTLPNSESAGGHVWLYQYPFNQSVEFRNNFLRATPGFAPANFQPEAN</sequence>
<feature type="region of interest" description="Disordered" evidence="1">
    <location>
        <begin position="1"/>
        <end position="24"/>
    </location>
</feature>
<dbReference type="Proteomes" id="UP000780801">
    <property type="component" value="Unassembled WGS sequence"/>
</dbReference>
<feature type="compositionally biased region" description="Polar residues" evidence="1">
    <location>
        <begin position="154"/>
        <end position="166"/>
    </location>
</feature>
<protein>
    <submittedName>
        <fullName evidence="2">Uncharacterized protein</fullName>
    </submittedName>
</protein>
<gene>
    <name evidence="2" type="ORF">BGW38_000124</name>
</gene>
<evidence type="ECO:0000256" key="1">
    <source>
        <dbReference type="SAM" id="MobiDB-lite"/>
    </source>
</evidence>
<proteinExistence type="predicted"/>
<dbReference type="OrthoDB" id="2442991at2759"/>
<feature type="region of interest" description="Disordered" evidence="1">
    <location>
        <begin position="67"/>
        <end position="104"/>
    </location>
</feature>
<accession>A0A9P6KF72</accession>
<name>A0A9P6KF72_9FUNG</name>